<evidence type="ECO:0000256" key="9">
    <source>
        <dbReference type="ARBA" id="ARBA00036421"/>
    </source>
</evidence>
<dbReference type="InterPro" id="IPR002933">
    <property type="entry name" value="Peptidase_M20"/>
</dbReference>
<dbReference type="InterPro" id="IPR001160">
    <property type="entry name" value="Peptidase_M20C"/>
</dbReference>
<evidence type="ECO:0000256" key="3">
    <source>
        <dbReference type="ARBA" id="ARBA00022670"/>
    </source>
</evidence>
<dbReference type="InterPro" id="IPR011650">
    <property type="entry name" value="Peptidase_M20_dimer"/>
</dbReference>
<dbReference type="GO" id="GO:0006508">
    <property type="term" value="P:proteolysis"/>
    <property type="evidence" value="ECO:0007669"/>
    <property type="project" value="UniProtKB-KW"/>
</dbReference>
<proteinExistence type="inferred from homology"/>
<keyword evidence="3" id="KW-0645">Protease</keyword>
<evidence type="ECO:0000256" key="15">
    <source>
        <dbReference type="ARBA" id="ARBA00076004"/>
    </source>
</evidence>
<keyword evidence="4" id="KW-0479">Metal-binding</keyword>
<dbReference type="FunFam" id="3.40.630.10:FF:000018">
    <property type="entry name" value="Aminoacyl-histidine dipeptidase PepD"/>
    <property type="match status" value="1"/>
</dbReference>
<evidence type="ECO:0000256" key="8">
    <source>
        <dbReference type="ARBA" id="ARBA00023285"/>
    </source>
</evidence>
<keyword evidence="8" id="KW-0170">Cobalt</keyword>
<comment type="cofactor">
    <cofactor evidence="2">
        <name>Zn(2+)</name>
        <dbReference type="ChEBI" id="CHEBI:29105"/>
    </cofactor>
</comment>
<accession>A0A940DIP3</accession>
<sequence length="485" mass="52952">MATTDIRDLQPQELWRNFHRICQVPHPSHHLEQITEMLVGFGKSLGLETLTDKAGNVLIRKPATPGMEGVTPVVLQAHMDMVPQKNSDKVHDFEKDPIETVVDGEWVRANQTTLGADDGIGVAVGMAILESKTLKHGPIEVLITADEETGMFGAFGLEPGFIKGKTLINMDSEDEGELYVGCAGGMDATITWKYKSAPVENDDTALKINISGLKGGHSGLEINTGRANANKLLFRFLKEAIARYEARLASVSCGNMRNAIPREGYAVITVPADVREEIMNLVEEYGELFNEEYAATENRICFTCEETEMPAALIPEEIQDDMVNAVTGCPNGVFRMIPAMPDTVETSMNLSIVEAGPESIDIKCLLRSSVDSKKEELASMVESIFSLAGAKVEFSGSYSGWNPDLNSRILKVMSEAYEQQFGVKPAVKVVHAGLECGIIGAIESSLDMVSVGPTIRHPHSPDEKVNIASVKRFWDFMTATLANMK</sequence>
<dbReference type="PRINTS" id="PR00934">
    <property type="entry name" value="XHISDIPTASE"/>
</dbReference>
<reference evidence="19" key="1">
    <citation type="submission" date="2020-10" db="EMBL/GenBank/DDBJ databases">
        <authorList>
            <person name="Gilroy R."/>
        </authorList>
    </citation>
    <scope>NUCLEOTIDE SEQUENCE</scope>
    <source>
        <strain evidence="19">3924</strain>
    </source>
</reference>
<dbReference type="EMBL" id="JADIMV010000015">
    <property type="protein sequence ID" value="MBO8439146.1"/>
    <property type="molecule type" value="Genomic_DNA"/>
</dbReference>
<comment type="catalytic activity">
    <reaction evidence="9">
        <text>Hydrolysis of dipeptides, preferentially hydrophobic dipeptides including prolyl amino acids.</text>
        <dbReference type="EC" id="3.4.13.18"/>
    </reaction>
</comment>
<dbReference type="PANTHER" id="PTHR43501:SF1">
    <property type="entry name" value="CYTOSOL NON-SPECIFIC DIPEPTIDASE"/>
    <property type="match status" value="1"/>
</dbReference>
<evidence type="ECO:0000313" key="20">
    <source>
        <dbReference type="Proteomes" id="UP000712007"/>
    </source>
</evidence>
<evidence type="ECO:0000256" key="2">
    <source>
        <dbReference type="ARBA" id="ARBA00001947"/>
    </source>
</evidence>
<reference evidence="19" key="2">
    <citation type="journal article" date="2021" name="PeerJ">
        <title>Extensive microbial diversity within the chicken gut microbiome revealed by metagenomics and culture.</title>
        <authorList>
            <person name="Gilroy R."/>
            <person name="Ravi A."/>
            <person name="Getino M."/>
            <person name="Pursley I."/>
            <person name="Horton D.L."/>
            <person name="Alikhan N.F."/>
            <person name="Baker D."/>
            <person name="Gharbi K."/>
            <person name="Hall N."/>
            <person name="Watson M."/>
            <person name="Adriaenssens E.M."/>
            <person name="Foster-Nyarko E."/>
            <person name="Jarju S."/>
            <person name="Secka A."/>
            <person name="Antonio M."/>
            <person name="Oren A."/>
            <person name="Chaudhuri R.R."/>
            <person name="La Ragione R."/>
            <person name="Hildebrand F."/>
            <person name="Pallen M.J."/>
        </authorList>
    </citation>
    <scope>NUCLEOTIDE SEQUENCE</scope>
    <source>
        <strain evidence="19">3924</strain>
    </source>
</reference>
<evidence type="ECO:0000313" key="19">
    <source>
        <dbReference type="EMBL" id="MBO8439146.1"/>
    </source>
</evidence>
<evidence type="ECO:0000256" key="13">
    <source>
        <dbReference type="ARBA" id="ARBA00071271"/>
    </source>
</evidence>
<dbReference type="AlphaFoldDB" id="A0A940DIP3"/>
<evidence type="ECO:0000256" key="1">
    <source>
        <dbReference type="ARBA" id="ARBA00001941"/>
    </source>
</evidence>
<dbReference type="GO" id="GO:0005829">
    <property type="term" value="C:cytosol"/>
    <property type="evidence" value="ECO:0007669"/>
    <property type="project" value="TreeGrafter"/>
</dbReference>
<organism evidence="19 20">
    <name type="scientific">Candidatus Aphodosoma intestinipullorum</name>
    <dbReference type="NCBI Taxonomy" id="2840674"/>
    <lineage>
        <taxon>Bacteria</taxon>
        <taxon>Pseudomonadati</taxon>
        <taxon>Bacteroidota</taxon>
        <taxon>Bacteroidia</taxon>
        <taxon>Bacteroidales</taxon>
        <taxon>Candidatus Aphodosoma</taxon>
    </lineage>
</organism>
<dbReference type="GO" id="GO:0046872">
    <property type="term" value="F:metal ion binding"/>
    <property type="evidence" value="ECO:0007669"/>
    <property type="project" value="UniProtKB-KW"/>
</dbReference>
<dbReference type="CDD" id="cd03890">
    <property type="entry name" value="M20_pepD"/>
    <property type="match status" value="1"/>
</dbReference>
<evidence type="ECO:0000256" key="5">
    <source>
        <dbReference type="ARBA" id="ARBA00022801"/>
    </source>
</evidence>
<dbReference type="PANTHER" id="PTHR43501">
    <property type="entry name" value="CYTOSOL NON-SPECIFIC DIPEPTIDASE"/>
    <property type="match status" value="1"/>
</dbReference>
<dbReference type="Gene3D" id="3.40.630.10">
    <property type="entry name" value="Zn peptidases"/>
    <property type="match status" value="2"/>
</dbReference>
<dbReference type="SUPFAM" id="SSF53187">
    <property type="entry name" value="Zn-dependent exopeptidases"/>
    <property type="match status" value="1"/>
</dbReference>
<dbReference type="Proteomes" id="UP000712007">
    <property type="component" value="Unassembled WGS sequence"/>
</dbReference>
<feature type="domain" description="Peptidase M20 dimerisation" evidence="18">
    <location>
        <begin position="211"/>
        <end position="295"/>
    </location>
</feature>
<keyword evidence="7" id="KW-0482">Metalloprotease</keyword>
<evidence type="ECO:0000256" key="4">
    <source>
        <dbReference type="ARBA" id="ARBA00022723"/>
    </source>
</evidence>
<gene>
    <name evidence="19" type="ORF">IAC51_00670</name>
</gene>
<evidence type="ECO:0000256" key="16">
    <source>
        <dbReference type="ARBA" id="ARBA00077688"/>
    </source>
</evidence>
<dbReference type="PIRSF" id="PIRSF016599">
    <property type="entry name" value="Xaa-His_dipept"/>
    <property type="match status" value="1"/>
</dbReference>
<dbReference type="NCBIfam" id="TIGR01893">
    <property type="entry name" value="aa-his-dipept"/>
    <property type="match status" value="1"/>
</dbReference>
<dbReference type="EC" id="3.4.13.18" evidence="10"/>
<evidence type="ECO:0000256" key="11">
    <source>
        <dbReference type="ARBA" id="ARBA00044252"/>
    </source>
</evidence>
<comment type="similarity">
    <text evidence="12">Belongs to the peptidase M20C family.</text>
</comment>
<name>A0A940DIP3_9BACT</name>
<evidence type="ECO:0000256" key="14">
    <source>
        <dbReference type="ARBA" id="ARBA00075285"/>
    </source>
</evidence>
<evidence type="ECO:0000256" key="17">
    <source>
        <dbReference type="ARBA" id="ARBA00078074"/>
    </source>
</evidence>
<keyword evidence="5" id="KW-0378">Hydrolase</keyword>
<evidence type="ECO:0000256" key="10">
    <source>
        <dbReference type="ARBA" id="ARBA00038976"/>
    </source>
</evidence>
<evidence type="ECO:0000256" key="12">
    <source>
        <dbReference type="ARBA" id="ARBA00061423"/>
    </source>
</evidence>
<dbReference type="Pfam" id="PF07687">
    <property type="entry name" value="M20_dimer"/>
    <property type="match status" value="1"/>
</dbReference>
<evidence type="ECO:0000259" key="18">
    <source>
        <dbReference type="Pfam" id="PF07687"/>
    </source>
</evidence>
<comment type="caution">
    <text evidence="19">The sequence shown here is derived from an EMBL/GenBank/DDBJ whole genome shotgun (WGS) entry which is preliminary data.</text>
</comment>
<protein>
    <recommendedName>
        <fullName evidence="13">Cytosol non-specific dipeptidase</fullName>
        <ecNumber evidence="10">3.4.13.18</ecNumber>
    </recommendedName>
    <alternativeName>
        <fullName evidence="16">Aminoacyl-histidine dipeptidase</fullName>
    </alternativeName>
    <alternativeName>
        <fullName evidence="15">Beta-alanyl-histidine dipeptidase</fullName>
    </alternativeName>
    <alternativeName>
        <fullName evidence="14">Carnosinase</fullName>
    </alternativeName>
    <alternativeName>
        <fullName evidence="11">Peptidase D</fullName>
    </alternativeName>
    <alternativeName>
        <fullName evidence="17">Xaa-His dipeptidase</fullName>
    </alternativeName>
</protein>
<dbReference type="GO" id="GO:0070573">
    <property type="term" value="F:metallodipeptidase activity"/>
    <property type="evidence" value="ECO:0007669"/>
    <property type="project" value="TreeGrafter"/>
</dbReference>
<evidence type="ECO:0000256" key="7">
    <source>
        <dbReference type="ARBA" id="ARBA00023049"/>
    </source>
</evidence>
<dbReference type="Pfam" id="PF01546">
    <property type="entry name" value="Peptidase_M20"/>
    <property type="match status" value="1"/>
</dbReference>
<keyword evidence="6" id="KW-0862">Zinc</keyword>
<dbReference type="FunFam" id="3.40.630.10:FF:000015">
    <property type="entry name" value="Aminoacyl-histidine dipeptidase PepD"/>
    <property type="match status" value="1"/>
</dbReference>
<comment type="cofactor">
    <cofactor evidence="1">
        <name>Co(2+)</name>
        <dbReference type="ChEBI" id="CHEBI:48828"/>
    </cofactor>
</comment>
<evidence type="ECO:0000256" key="6">
    <source>
        <dbReference type="ARBA" id="ARBA00022833"/>
    </source>
</evidence>